<proteinExistence type="predicted"/>
<evidence type="ECO:0000313" key="1">
    <source>
        <dbReference type="EMBL" id="KKL09178.1"/>
    </source>
</evidence>
<gene>
    <name evidence="1" type="ORF">LCGC14_2568480</name>
</gene>
<reference evidence="1" key="1">
    <citation type="journal article" date="2015" name="Nature">
        <title>Complex archaea that bridge the gap between prokaryotes and eukaryotes.</title>
        <authorList>
            <person name="Spang A."/>
            <person name="Saw J.H."/>
            <person name="Jorgensen S.L."/>
            <person name="Zaremba-Niedzwiedzka K."/>
            <person name="Martijn J."/>
            <person name="Lind A.E."/>
            <person name="van Eijk R."/>
            <person name="Schleper C."/>
            <person name="Guy L."/>
            <person name="Ettema T.J."/>
        </authorList>
    </citation>
    <scope>NUCLEOTIDE SEQUENCE</scope>
</reference>
<comment type="caution">
    <text evidence="1">The sequence shown here is derived from an EMBL/GenBank/DDBJ whole genome shotgun (WGS) entry which is preliminary data.</text>
</comment>
<protein>
    <submittedName>
        <fullName evidence="1">Uncharacterized protein</fullName>
    </submittedName>
</protein>
<name>A0A0F9DAR9_9ZZZZ</name>
<organism evidence="1">
    <name type="scientific">marine sediment metagenome</name>
    <dbReference type="NCBI Taxonomy" id="412755"/>
    <lineage>
        <taxon>unclassified sequences</taxon>
        <taxon>metagenomes</taxon>
        <taxon>ecological metagenomes</taxon>
    </lineage>
</organism>
<dbReference type="EMBL" id="LAZR01042584">
    <property type="protein sequence ID" value="KKL09178.1"/>
    <property type="molecule type" value="Genomic_DNA"/>
</dbReference>
<accession>A0A0F9DAR9</accession>
<dbReference type="AlphaFoldDB" id="A0A0F9DAR9"/>
<sequence length="118" mass="13295">MNGNPPVQLLSRMTRAQLGDFELWSLNQVANLRKEIRVAATEILEALWNTPIAQECIERKAEALLARWLLDNREELELAIRVPPDEFVDLEGSAVVDRGTVCNAVESEDRNLEIKPAS</sequence>